<sequence>MVLPVYGRGRGTKSLFRKRGGERLSICRRLSVCSSTSVAPSRSCLICCQSAQRDPPLCSMQLALHLHCNRLGKMGGEKLPPAGYSSFLLSFLFRGLY</sequence>
<organism evidence="1">
    <name type="scientific">Anguilla anguilla</name>
    <name type="common">European freshwater eel</name>
    <name type="synonym">Muraena anguilla</name>
    <dbReference type="NCBI Taxonomy" id="7936"/>
    <lineage>
        <taxon>Eukaryota</taxon>
        <taxon>Metazoa</taxon>
        <taxon>Chordata</taxon>
        <taxon>Craniata</taxon>
        <taxon>Vertebrata</taxon>
        <taxon>Euteleostomi</taxon>
        <taxon>Actinopterygii</taxon>
        <taxon>Neopterygii</taxon>
        <taxon>Teleostei</taxon>
        <taxon>Anguilliformes</taxon>
        <taxon>Anguillidae</taxon>
        <taxon>Anguilla</taxon>
    </lineage>
</organism>
<reference evidence="1" key="2">
    <citation type="journal article" date="2015" name="Fish Shellfish Immunol.">
        <title>Early steps in the European eel (Anguilla anguilla)-Vibrio vulnificus interaction in the gills: Role of the RtxA13 toxin.</title>
        <authorList>
            <person name="Callol A."/>
            <person name="Pajuelo D."/>
            <person name="Ebbesson L."/>
            <person name="Teles M."/>
            <person name="MacKenzie S."/>
            <person name="Amaro C."/>
        </authorList>
    </citation>
    <scope>NUCLEOTIDE SEQUENCE</scope>
</reference>
<accession>A0A0E9XBX6</accession>
<reference evidence="1" key="1">
    <citation type="submission" date="2014-11" db="EMBL/GenBank/DDBJ databases">
        <authorList>
            <person name="Amaro Gonzalez C."/>
        </authorList>
    </citation>
    <scope>NUCLEOTIDE SEQUENCE</scope>
</reference>
<evidence type="ECO:0000313" key="1">
    <source>
        <dbReference type="EMBL" id="JAH99941.1"/>
    </source>
</evidence>
<dbReference type="EMBL" id="GBXM01008636">
    <property type="protein sequence ID" value="JAH99941.1"/>
    <property type="molecule type" value="Transcribed_RNA"/>
</dbReference>
<protein>
    <submittedName>
        <fullName evidence="1">Uncharacterized protein</fullName>
    </submittedName>
</protein>
<dbReference type="AlphaFoldDB" id="A0A0E9XBX6"/>
<proteinExistence type="predicted"/>
<name>A0A0E9XBX6_ANGAN</name>